<name>A0ABR1BEC8_POLSC</name>
<proteinExistence type="predicted"/>
<keyword evidence="3" id="KW-1185">Reference proteome</keyword>
<protein>
    <recommendedName>
        <fullName evidence="4">SAM domain-containing protein</fullName>
    </recommendedName>
</protein>
<evidence type="ECO:0000313" key="3">
    <source>
        <dbReference type="Proteomes" id="UP001359485"/>
    </source>
</evidence>
<dbReference type="SUPFAM" id="SSF47769">
    <property type="entry name" value="SAM/Pointed domain"/>
    <property type="match status" value="1"/>
</dbReference>
<evidence type="ECO:0000313" key="2">
    <source>
        <dbReference type="EMBL" id="KAK6641793.1"/>
    </source>
</evidence>
<feature type="region of interest" description="Disordered" evidence="1">
    <location>
        <begin position="1"/>
        <end position="27"/>
    </location>
</feature>
<gene>
    <name evidence="2" type="ORF">RUM44_013510</name>
</gene>
<reference evidence="2 3" key="1">
    <citation type="submission" date="2023-09" db="EMBL/GenBank/DDBJ databases">
        <title>Genomes of two closely related lineages of the louse Polyplax serrata with different host specificities.</title>
        <authorList>
            <person name="Martinu J."/>
            <person name="Tarabai H."/>
            <person name="Stefka J."/>
            <person name="Hypsa V."/>
        </authorList>
    </citation>
    <scope>NUCLEOTIDE SEQUENCE [LARGE SCALE GENOMIC DNA]</scope>
    <source>
        <strain evidence="2">98ZLc_SE</strain>
    </source>
</reference>
<accession>A0ABR1BEC8</accession>
<dbReference type="EMBL" id="JAWJWF010000001">
    <property type="protein sequence ID" value="KAK6641793.1"/>
    <property type="molecule type" value="Genomic_DNA"/>
</dbReference>
<evidence type="ECO:0008006" key="4">
    <source>
        <dbReference type="Google" id="ProtNLM"/>
    </source>
</evidence>
<dbReference type="Proteomes" id="UP001359485">
    <property type="component" value="Unassembled WGS sequence"/>
</dbReference>
<evidence type="ECO:0000256" key="1">
    <source>
        <dbReference type="SAM" id="MobiDB-lite"/>
    </source>
</evidence>
<dbReference type="InterPro" id="IPR013761">
    <property type="entry name" value="SAM/pointed_sf"/>
</dbReference>
<organism evidence="2 3">
    <name type="scientific">Polyplax serrata</name>
    <name type="common">Common mouse louse</name>
    <dbReference type="NCBI Taxonomy" id="468196"/>
    <lineage>
        <taxon>Eukaryota</taxon>
        <taxon>Metazoa</taxon>
        <taxon>Ecdysozoa</taxon>
        <taxon>Arthropoda</taxon>
        <taxon>Hexapoda</taxon>
        <taxon>Insecta</taxon>
        <taxon>Pterygota</taxon>
        <taxon>Neoptera</taxon>
        <taxon>Paraneoptera</taxon>
        <taxon>Psocodea</taxon>
        <taxon>Troctomorpha</taxon>
        <taxon>Phthiraptera</taxon>
        <taxon>Anoplura</taxon>
        <taxon>Polyplacidae</taxon>
        <taxon>Polyplax</taxon>
    </lineage>
</organism>
<comment type="caution">
    <text evidence="2">The sequence shown here is derived from an EMBL/GenBank/DDBJ whole genome shotgun (WGS) entry which is preliminary data.</text>
</comment>
<sequence length="164" mass="17825">MGDVGDVPLTAPGERRGPCRPCPNKGEINQVGHKVNGKAGKIEAAEACKWLRAAGFPQYAQMFEVLEPVSSDRKSAETQQKKKKRKSMNLACPHVWGYNGGFGNVKCRLGAPGPEPQNLVSPGTVECQAVYRPCELPLQISSRKKSKIYLKTMVFGKRGQNGGI</sequence>
<dbReference type="Gene3D" id="1.10.287.2070">
    <property type="match status" value="1"/>
</dbReference>